<dbReference type="PANTHER" id="PTHR42923">
    <property type="entry name" value="PROTOPORPHYRINOGEN OXIDASE"/>
    <property type="match status" value="1"/>
</dbReference>
<evidence type="ECO:0000259" key="5">
    <source>
        <dbReference type="Pfam" id="PF01593"/>
    </source>
</evidence>
<keyword evidence="4" id="KW-0732">Signal</keyword>
<evidence type="ECO:0000313" key="6">
    <source>
        <dbReference type="EMBL" id="GMI27530.1"/>
    </source>
</evidence>
<feature type="domain" description="Amine oxidase" evidence="5">
    <location>
        <begin position="74"/>
        <end position="514"/>
    </location>
</feature>
<dbReference type="PANTHER" id="PTHR42923:SF45">
    <property type="entry name" value="15-CIS-PHYTOENE DESATURASE, CHLOROPLASTIC_CHROMOPLASTIC"/>
    <property type="match status" value="1"/>
</dbReference>
<protein>
    <recommendedName>
        <fullName evidence="3">Amine oxidase</fullName>
        <ecNumber evidence="3">1.4.3.-</ecNumber>
    </recommendedName>
</protein>
<comment type="cofactor">
    <cofactor evidence="1 3">
        <name>FAD</name>
        <dbReference type="ChEBI" id="CHEBI:57692"/>
    </cofactor>
</comment>
<keyword evidence="3" id="KW-0285">Flavoprotein</keyword>
<dbReference type="Gene3D" id="3.50.50.60">
    <property type="entry name" value="FAD/NAD(P)-binding domain"/>
    <property type="match status" value="1"/>
</dbReference>
<dbReference type="EC" id="1.4.3.-" evidence="3"/>
<dbReference type="InterPro" id="IPR036188">
    <property type="entry name" value="FAD/NAD-bd_sf"/>
</dbReference>
<dbReference type="InterPro" id="IPR001613">
    <property type="entry name" value="Flavin_amine_oxidase"/>
</dbReference>
<organism evidence="6 7">
    <name type="scientific">Tetraparma gracilis</name>
    <dbReference type="NCBI Taxonomy" id="2962635"/>
    <lineage>
        <taxon>Eukaryota</taxon>
        <taxon>Sar</taxon>
        <taxon>Stramenopiles</taxon>
        <taxon>Ochrophyta</taxon>
        <taxon>Bolidophyceae</taxon>
        <taxon>Parmales</taxon>
        <taxon>Triparmaceae</taxon>
        <taxon>Tetraparma</taxon>
    </lineage>
</organism>
<keyword evidence="3" id="KW-0274">FAD</keyword>
<proteinExistence type="inferred from homology"/>
<dbReference type="Proteomes" id="UP001165060">
    <property type="component" value="Unassembled WGS sequence"/>
</dbReference>
<keyword evidence="7" id="KW-1185">Reference proteome</keyword>
<sequence>MIFSLLHPLLLVLFFLILPSTLPLTPDFSTVTSPRKTPPRIFETSNYKAAQALSSKLLSSPPTSKTCIVIGGGLSGLSAALHISPSRQTTLYEARPVLGGKTSAWKTKSGRTVETGLHIFFGAYPNMMGLFATLGIQDRLQWTAHKMSFALPGGKGTTEFSFPPGVPAPLNMAAAILGNGEMLSLADKIKMVPGLLPMLLRGQDFIDECDDLTVGEFMEKYKMPDTVRTEIFVAMSKALDFIDPEKLSMSVILTAMNRFIVESDGSQTAFLDGGQPERLCAPMVERIEAQSGSKVVTGVHVRRINLDPGTGEVASLTLSDGTDVTADVYVSAVPVDVCKKLVPPAWAATPFFKKIAALQGVPVINLQLWFDRRIPSCVQGALCFSRSPLLSVYADMSTCNSEFYDEEKSMLSLVFAPCDSQYSSRKQKDWMKASDEEIIEATLGELRALFPGEEFAVVRVPRSVYAAVKGRNRFRCSQRTPISNFVLAGDWTSQKYLGSMEGAVFAGKLAAEVVVDGPGGDVGKEDEGALEADTEKYGTGMFSVGCAGSPDDAIAWGGGSTRD</sequence>
<dbReference type="PRINTS" id="PR00757">
    <property type="entry name" value="AMINEOXDASEF"/>
</dbReference>
<dbReference type="InterPro" id="IPR002937">
    <property type="entry name" value="Amino_oxidase"/>
</dbReference>
<feature type="chain" id="PRO_5045205646" description="Amine oxidase" evidence="4">
    <location>
        <begin position="24"/>
        <end position="563"/>
    </location>
</feature>
<evidence type="ECO:0000256" key="4">
    <source>
        <dbReference type="SAM" id="SignalP"/>
    </source>
</evidence>
<keyword evidence="2 3" id="KW-0560">Oxidoreductase</keyword>
<dbReference type="Pfam" id="PF01593">
    <property type="entry name" value="Amino_oxidase"/>
    <property type="match status" value="1"/>
</dbReference>
<accession>A0ABQ6MKD5</accession>
<evidence type="ECO:0000256" key="1">
    <source>
        <dbReference type="ARBA" id="ARBA00001974"/>
    </source>
</evidence>
<dbReference type="InterPro" id="IPR050464">
    <property type="entry name" value="Zeta_carotene_desat/Oxidored"/>
</dbReference>
<evidence type="ECO:0000256" key="2">
    <source>
        <dbReference type="ARBA" id="ARBA00023002"/>
    </source>
</evidence>
<comment type="caution">
    <text evidence="6">The sequence shown here is derived from an EMBL/GenBank/DDBJ whole genome shotgun (WGS) entry which is preliminary data.</text>
</comment>
<reference evidence="6 7" key="1">
    <citation type="journal article" date="2023" name="Commun. Biol.">
        <title>Genome analysis of Parmales, the sister group of diatoms, reveals the evolutionary specialization of diatoms from phago-mixotrophs to photoautotrophs.</title>
        <authorList>
            <person name="Ban H."/>
            <person name="Sato S."/>
            <person name="Yoshikawa S."/>
            <person name="Yamada K."/>
            <person name="Nakamura Y."/>
            <person name="Ichinomiya M."/>
            <person name="Sato N."/>
            <person name="Blanc-Mathieu R."/>
            <person name="Endo H."/>
            <person name="Kuwata A."/>
            <person name="Ogata H."/>
        </authorList>
    </citation>
    <scope>NUCLEOTIDE SEQUENCE [LARGE SCALE GENOMIC DNA]</scope>
</reference>
<dbReference type="SUPFAM" id="SSF51905">
    <property type="entry name" value="FAD/NAD(P)-binding domain"/>
    <property type="match status" value="1"/>
</dbReference>
<feature type="signal peptide" evidence="4">
    <location>
        <begin position="1"/>
        <end position="23"/>
    </location>
</feature>
<gene>
    <name evidence="6" type="ORF">TeGR_g13351</name>
</gene>
<name>A0ABQ6MKD5_9STRA</name>
<evidence type="ECO:0000313" key="7">
    <source>
        <dbReference type="Proteomes" id="UP001165060"/>
    </source>
</evidence>
<dbReference type="EMBL" id="BRYB01001517">
    <property type="protein sequence ID" value="GMI27530.1"/>
    <property type="molecule type" value="Genomic_DNA"/>
</dbReference>
<evidence type="ECO:0000256" key="3">
    <source>
        <dbReference type="RuleBase" id="RU362067"/>
    </source>
</evidence>
<comment type="similarity">
    <text evidence="3">Belongs to the flavin monoamine oxidase family.</text>
</comment>